<feature type="non-terminal residue" evidence="1">
    <location>
        <position position="131"/>
    </location>
</feature>
<name>A0ACA9KSW7_9GLOM</name>
<keyword evidence="2" id="KW-1185">Reference proteome</keyword>
<comment type="caution">
    <text evidence="1">The sequence shown here is derived from an EMBL/GenBank/DDBJ whole genome shotgun (WGS) entry which is preliminary data.</text>
</comment>
<dbReference type="EMBL" id="CAJVPM010002593">
    <property type="protein sequence ID" value="CAG8489023.1"/>
    <property type="molecule type" value="Genomic_DNA"/>
</dbReference>
<organism evidence="1 2">
    <name type="scientific">Scutellospora calospora</name>
    <dbReference type="NCBI Taxonomy" id="85575"/>
    <lineage>
        <taxon>Eukaryota</taxon>
        <taxon>Fungi</taxon>
        <taxon>Fungi incertae sedis</taxon>
        <taxon>Mucoromycota</taxon>
        <taxon>Glomeromycotina</taxon>
        <taxon>Glomeromycetes</taxon>
        <taxon>Diversisporales</taxon>
        <taxon>Gigasporaceae</taxon>
        <taxon>Scutellospora</taxon>
    </lineage>
</organism>
<protein>
    <submittedName>
        <fullName evidence="1">291_t:CDS:1</fullName>
    </submittedName>
</protein>
<evidence type="ECO:0000313" key="2">
    <source>
        <dbReference type="Proteomes" id="UP000789860"/>
    </source>
</evidence>
<gene>
    <name evidence="1" type="ORF">SCALOS_LOCUS2748</name>
</gene>
<reference evidence="1" key="1">
    <citation type="submission" date="2021-06" db="EMBL/GenBank/DDBJ databases">
        <authorList>
            <person name="Kallberg Y."/>
            <person name="Tangrot J."/>
            <person name="Rosling A."/>
        </authorList>
    </citation>
    <scope>NUCLEOTIDE SEQUENCE</scope>
    <source>
        <strain evidence="1">AU212A</strain>
    </source>
</reference>
<dbReference type="Proteomes" id="UP000789860">
    <property type="component" value="Unassembled WGS sequence"/>
</dbReference>
<accession>A0ACA9KSW7</accession>
<evidence type="ECO:0000313" key="1">
    <source>
        <dbReference type="EMBL" id="CAG8489023.1"/>
    </source>
</evidence>
<proteinExistence type="predicted"/>
<sequence length="131" mass="14887">MSGHPIVRRLTEQHIVNVEVIAIAGSRLKEIITTLKQNNLSILITNSDIYNMCAKLQQQNLAGTIITSRIERAYAALKAYLQGSIGDLYWVYIAILLVVTNQKKELNTMIIFKWIHILVFATNDVLYTNIK</sequence>